<organism evidence="12">
    <name type="scientific">Ananas comosus var. bracteatus</name>
    <name type="common">red pineapple</name>
    <dbReference type="NCBI Taxonomy" id="296719"/>
    <lineage>
        <taxon>Eukaryota</taxon>
        <taxon>Viridiplantae</taxon>
        <taxon>Streptophyta</taxon>
        <taxon>Embryophyta</taxon>
        <taxon>Tracheophyta</taxon>
        <taxon>Spermatophyta</taxon>
        <taxon>Magnoliopsida</taxon>
        <taxon>Liliopsida</taxon>
        <taxon>Poales</taxon>
        <taxon>Bromeliaceae</taxon>
        <taxon>Bromelioideae</taxon>
        <taxon>Ananas</taxon>
    </lineage>
</organism>
<evidence type="ECO:0000256" key="8">
    <source>
        <dbReference type="ARBA" id="ARBA00023078"/>
    </source>
</evidence>
<comment type="function">
    <text evidence="10">May function in mediating the binding of the antenna complexes to the PSI reaction center and core antenna.</text>
</comment>
<keyword evidence="8" id="KW-0793">Thylakoid</keyword>
<dbReference type="AlphaFoldDB" id="A0A6V7QGX5"/>
<dbReference type="FunFam" id="4.10.1190.10:FF:000001">
    <property type="entry name" value="Photosystem I reaction center subunit N"/>
    <property type="match status" value="1"/>
</dbReference>
<evidence type="ECO:0000256" key="6">
    <source>
        <dbReference type="ARBA" id="ARBA00022836"/>
    </source>
</evidence>
<gene>
    <name evidence="12" type="ORF">CB5_LOCUS25286</name>
</gene>
<comment type="subcellular location">
    <subcellularLocation>
        <location evidence="1">Plastid</location>
        <location evidence="1">Chloroplast thylakoid membrane</location>
        <topology evidence="1">Peripheral membrane protein</topology>
        <orientation evidence="1">Lumenal side</orientation>
    </subcellularLocation>
</comment>
<dbReference type="GO" id="GO:0015979">
    <property type="term" value="P:photosynthesis"/>
    <property type="evidence" value="ECO:0007669"/>
    <property type="project" value="UniProtKB-KW"/>
</dbReference>
<dbReference type="InterPro" id="IPR044907">
    <property type="entry name" value="PSAN_sf"/>
</dbReference>
<evidence type="ECO:0000256" key="2">
    <source>
        <dbReference type="ARBA" id="ARBA00010661"/>
    </source>
</evidence>
<dbReference type="InterPro" id="IPR008796">
    <property type="entry name" value="PSAN"/>
</dbReference>
<reference evidence="12" key="1">
    <citation type="submission" date="2020-07" db="EMBL/GenBank/DDBJ databases">
        <authorList>
            <person name="Lin J."/>
        </authorList>
    </citation>
    <scope>NUCLEOTIDE SEQUENCE</scope>
</reference>
<keyword evidence="9" id="KW-0472">Membrane</keyword>
<evidence type="ECO:0000256" key="11">
    <source>
        <dbReference type="ARBA" id="ARBA00072674"/>
    </source>
</evidence>
<dbReference type="Gene3D" id="4.10.1190.10">
    <property type="entry name" value="Chlorophyll A-B binding protein"/>
    <property type="match status" value="1"/>
</dbReference>
<evidence type="ECO:0000256" key="7">
    <source>
        <dbReference type="ARBA" id="ARBA00022946"/>
    </source>
</evidence>
<dbReference type="PANTHER" id="PTHR36814">
    <property type="entry name" value="PHOTOSYSTEM I REACTION CENTER SUBUNIT N, CHLOROPLASTIC"/>
    <property type="match status" value="1"/>
</dbReference>
<comment type="similarity">
    <text evidence="2">Belongs to the psaN family.</text>
</comment>
<keyword evidence="6" id="KW-0603">Photosystem I</keyword>
<sequence length="264" mass="29066">MESIYFKARGSKGPTFPPISPPNWMLWAQQAHLTSNRREATSPYPHSNHNPLLQYSLHHLLLLPCNISPQTLHYLLFSLKKLNSDTSLFLTCNSKEMATMNSSVLACNYAISAASEPSLKLTPAASTAAASSSYPRQLVIKAQQSQAGEDKKGEGRRAALLGLAAAAFTAVSATPHAKASVFDEYLEKSKANKELNDKKRLATSGANFARAYTVEFGTCQFPQNFTGCHDLAKKKKVPFISDDLEIECEGKDKFKCGSNVFWKW</sequence>
<accession>A0A6V7QGX5</accession>
<evidence type="ECO:0000256" key="3">
    <source>
        <dbReference type="ARBA" id="ARBA00022528"/>
    </source>
</evidence>
<evidence type="ECO:0000256" key="1">
    <source>
        <dbReference type="ARBA" id="ARBA00004622"/>
    </source>
</evidence>
<dbReference type="PANTHER" id="PTHR36814:SF1">
    <property type="entry name" value="PHOTOSYSTEM I REACTION CENTER SUBUNIT N, CHLOROPLASTIC"/>
    <property type="match status" value="1"/>
</dbReference>
<evidence type="ECO:0000313" key="12">
    <source>
        <dbReference type="EMBL" id="CAD1842075.1"/>
    </source>
</evidence>
<name>A0A6V7QGX5_ANACO</name>
<dbReference type="EMBL" id="LR862135">
    <property type="protein sequence ID" value="CAD1842075.1"/>
    <property type="molecule type" value="Genomic_DNA"/>
</dbReference>
<dbReference type="GO" id="GO:0030093">
    <property type="term" value="C:chloroplast photosystem I"/>
    <property type="evidence" value="ECO:0007669"/>
    <property type="project" value="TreeGrafter"/>
</dbReference>
<dbReference type="Pfam" id="PF05479">
    <property type="entry name" value="PsaN"/>
    <property type="match status" value="1"/>
</dbReference>
<evidence type="ECO:0000256" key="10">
    <source>
        <dbReference type="ARBA" id="ARBA00056520"/>
    </source>
</evidence>
<proteinExistence type="inferred from homology"/>
<evidence type="ECO:0000256" key="4">
    <source>
        <dbReference type="ARBA" id="ARBA00022531"/>
    </source>
</evidence>
<protein>
    <recommendedName>
        <fullName evidence="11">Photosystem I reaction center subunit N, chloroplastic</fullName>
    </recommendedName>
</protein>
<evidence type="ECO:0000256" key="9">
    <source>
        <dbReference type="ARBA" id="ARBA00023136"/>
    </source>
</evidence>
<keyword evidence="7" id="KW-0809">Transit peptide</keyword>
<keyword evidence="3" id="KW-0150">Chloroplast</keyword>
<evidence type="ECO:0000256" key="5">
    <source>
        <dbReference type="ARBA" id="ARBA00022640"/>
    </source>
</evidence>
<keyword evidence="5" id="KW-0934">Plastid</keyword>
<keyword evidence="4" id="KW-0602">Photosynthesis</keyword>